<evidence type="ECO:0000259" key="1">
    <source>
        <dbReference type="SMART" id="SM00422"/>
    </source>
</evidence>
<sequence length="96" mass="11761">MPYKEKEIKQKYFDINEVAKLTKIRNTSKIRYWGREMDRVIEKRKRKGSRMFTIKDIKTIATIKFMIKEGYTLEGVRKNFSKYKCNEEFKVKRIKL</sequence>
<dbReference type="GO" id="GO:0003677">
    <property type="term" value="F:DNA binding"/>
    <property type="evidence" value="ECO:0007669"/>
    <property type="project" value="InterPro"/>
</dbReference>
<proteinExistence type="predicted"/>
<gene>
    <name evidence="2" type="ORF">LCGC14_0246220</name>
</gene>
<dbReference type="Pfam" id="PF13411">
    <property type="entry name" value="MerR_1"/>
    <property type="match status" value="1"/>
</dbReference>
<protein>
    <recommendedName>
        <fullName evidence="1">HTH merR-type domain-containing protein</fullName>
    </recommendedName>
</protein>
<accession>A0A0F9WR61</accession>
<feature type="domain" description="HTH merR-type" evidence="1">
    <location>
        <begin position="13"/>
        <end position="83"/>
    </location>
</feature>
<dbReference type="Gene3D" id="1.10.1660.10">
    <property type="match status" value="1"/>
</dbReference>
<name>A0A0F9WR61_9ZZZZ</name>
<evidence type="ECO:0000313" key="2">
    <source>
        <dbReference type="EMBL" id="KKN88731.1"/>
    </source>
</evidence>
<comment type="caution">
    <text evidence="2">The sequence shown here is derived from an EMBL/GenBank/DDBJ whole genome shotgun (WGS) entry which is preliminary data.</text>
</comment>
<reference evidence="2" key="1">
    <citation type="journal article" date="2015" name="Nature">
        <title>Complex archaea that bridge the gap between prokaryotes and eukaryotes.</title>
        <authorList>
            <person name="Spang A."/>
            <person name="Saw J.H."/>
            <person name="Jorgensen S.L."/>
            <person name="Zaremba-Niedzwiedzka K."/>
            <person name="Martijn J."/>
            <person name="Lind A.E."/>
            <person name="van Eijk R."/>
            <person name="Schleper C."/>
            <person name="Guy L."/>
            <person name="Ettema T.J."/>
        </authorList>
    </citation>
    <scope>NUCLEOTIDE SEQUENCE</scope>
</reference>
<dbReference type="SMART" id="SM00422">
    <property type="entry name" value="HTH_MERR"/>
    <property type="match status" value="1"/>
</dbReference>
<organism evidence="2">
    <name type="scientific">marine sediment metagenome</name>
    <dbReference type="NCBI Taxonomy" id="412755"/>
    <lineage>
        <taxon>unclassified sequences</taxon>
        <taxon>metagenomes</taxon>
        <taxon>ecological metagenomes</taxon>
    </lineage>
</organism>
<dbReference type="GO" id="GO:0006355">
    <property type="term" value="P:regulation of DNA-templated transcription"/>
    <property type="evidence" value="ECO:0007669"/>
    <property type="project" value="InterPro"/>
</dbReference>
<dbReference type="EMBL" id="LAZR01000126">
    <property type="protein sequence ID" value="KKN88731.1"/>
    <property type="molecule type" value="Genomic_DNA"/>
</dbReference>
<dbReference type="SUPFAM" id="SSF46955">
    <property type="entry name" value="Putative DNA-binding domain"/>
    <property type="match status" value="1"/>
</dbReference>
<dbReference type="AlphaFoldDB" id="A0A0F9WR61"/>
<dbReference type="InterPro" id="IPR009061">
    <property type="entry name" value="DNA-bd_dom_put_sf"/>
</dbReference>
<dbReference type="InterPro" id="IPR000551">
    <property type="entry name" value="MerR-type_HTH_dom"/>
</dbReference>